<dbReference type="GO" id="GO:0008061">
    <property type="term" value="F:chitin binding"/>
    <property type="evidence" value="ECO:0007669"/>
    <property type="project" value="UniProtKB-KW"/>
</dbReference>
<feature type="domain" description="LysM" evidence="6">
    <location>
        <begin position="383"/>
        <end position="432"/>
    </location>
</feature>
<gene>
    <name evidence="7" type="ORF">TWF694_005141</name>
</gene>
<dbReference type="PANTHER" id="PTHR34997">
    <property type="entry name" value="AM15"/>
    <property type="match status" value="1"/>
</dbReference>
<feature type="region of interest" description="Disordered" evidence="4">
    <location>
        <begin position="232"/>
        <end position="261"/>
    </location>
</feature>
<keyword evidence="8" id="KW-1185">Reference proteome</keyword>
<sequence>MAVWSLIFVALFFGITNLHIVSAAREYGSGIYSPENIVRRGLVARQTTRQEEPDIDANCLAFIVGITGDDCWSLADAAGDTVDQIQLWNPALARDCSDVKPGWYYCAWSLDTATTTTSSPPSTTTSVHTAPTPTNAFPGVVSNCNDWYYIYPEDYQSNYCFYLVTLATSRPVAPMDKSLNSSDIILWNPGVGSDCSQAQRGYAYCICTTDFQPQPCWGQNYSPEDCPVPSSTTTTTTTSSMPITTTTTTTKTTTTTSTTTTTTGIGGVTTNYPTSPLAGQPFDCNKWYLVASSDTCSSIITKLSPLSVISAHLLAWNPTIGPNCAGLTVGTYLCISKGSADPSVTISTTTTMTTTTTTKTTTTTSGITTPTPIQSGQVANCVGWRFVQTGDTCANLVTRFASIGLTQALLLSWNPALKSDCSGLTLGYYICVQIAAVTTTTTTTTTKTTTTTTKTTTTSTIATPTPIQTGQVANCVGWRFVQTGDTCPNLVTRFASIGLTQALLIQWNPALKSDCSGLTLGYYICVQIAAVTTTTTTAPKTTTTTTTTKTTTTAPKTTTTTTTTKTTTTATHPKYKPSQFPATKTLQCISSSASDPTPVQFYAGDGLYSAISTACASIVGTGSLFLETGLPYIGHGNDDGANLEIDLQIRLGGTTISNTQCYNQLLLVLQGCRSGNPSRTFGGCSFTSDYNLEACIFPPQ</sequence>
<evidence type="ECO:0000256" key="1">
    <source>
        <dbReference type="ARBA" id="ARBA00022669"/>
    </source>
</evidence>
<protein>
    <recommendedName>
        <fullName evidence="6">LysM domain-containing protein</fullName>
    </recommendedName>
</protein>
<evidence type="ECO:0000256" key="4">
    <source>
        <dbReference type="SAM" id="MobiDB-lite"/>
    </source>
</evidence>
<feature type="region of interest" description="Disordered" evidence="4">
    <location>
        <begin position="539"/>
        <end position="576"/>
    </location>
</feature>
<feature type="domain" description="LysM" evidence="6">
    <location>
        <begin position="286"/>
        <end position="335"/>
    </location>
</feature>
<dbReference type="InterPro" id="IPR052210">
    <property type="entry name" value="LysM1-like"/>
</dbReference>
<feature type="signal peptide" evidence="5">
    <location>
        <begin position="1"/>
        <end position="23"/>
    </location>
</feature>
<feature type="domain" description="LysM" evidence="6">
    <location>
        <begin position="61"/>
        <end position="107"/>
    </location>
</feature>
<reference evidence="7 8" key="1">
    <citation type="submission" date="2019-10" db="EMBL/GenBank/DDBJ databases">
        <authorList>
            <person name="Palmer J.M."/>
        </authorList>
    </citation>
    <scope>NUCLEOTIDE SEQUENCE [LARGE SCALE GENOMIC DNA]</scope>
    <source>
        <strain evidence="7 8">TWF694</strain>
    </source>
</reference>
<dbReference type="CDD" id="cd00118">
    <property type="entry name" value="LysM"/>
    <property type="match status" value="2"/>
</dbReference>
<feature type="compositionally biased region" description="Low complexity" evidence="4">
    <location>
        <begin position="539"/>
        <end position="571"/>
    </location>
</feature>
<proteinExistence type="predicted"/>
<evidence type="ECO:0000313" key="7">
    <source>
        <dbReference type="EMBL" id="KAK6526559.1"/>
    </source>
</evidence>
<dbReference type="SMART" id="SM00257">
    <property type="entry name" value="LysM"/>
    <property type="match status" value="4"/>
</dbReference>
<evidence type="ECO:0000256" key="2">
    <source>
        <dbReference type="ARBA" id="ARBA00022729"/>
    </source>
</evidence>
<comment type="caution">
    <text evidence="7">The sequence shown here is derived from an EMBL/GenBank/DDBJ whole genome shotgun (WGS) entry which is preliminary data.</text>
</comment>
<dbReference type="InterPro" id="IPR018392">
    <property type="entry name" value="LysM"/>
</dbReference>
<dbReference type="Pfam" id="PF01476">
    <property type="entry name" value="LysM"/>
    <property type="match status" value="2"/>
</dbReference>
<evidence type="ECO:0000313" key="8">
    <source>
        <dbReference type="Proteomes" id="UP001365542"/>
    </source>
</evidence>
<keyword evidence="3" id="KW-0843">Virulence</keyword>
<keyword evidence="2 5" id="KW-0732">Signal</keyword>
<dbReference type="Proteomes" id="UP001365542">
    <property type="component" value="Unassembled WGS sequence"/>
</dbReference>
<evidence type="ECO:0000259" key="6">
    <source>
        <dbReference type="PROSITE" id="PS51782"/>
    </source>
</evidence>
<evidence type="ECO:0000256" key="3">
    <source>
        <dbReference type="ARBA" id="ARBA00023026"/>
    </source>
</evidence>
<dbReference type="InterPro" id="IPR036779">
    <property type="entry name" value="LysM_dom_sf"/>
</dbReference>
<dbReference type="PANTHER" id="PTHR34997:SF2">
    <property type="entry name" value="LYSM DOMAIN-CONTAINING PROTEIN-RELATED"/>
    <property type="match status" value="1"/>
</dbReference>
<dbReference type="AlphaFoldDB" id="A0AAV9WUP7"/>
<accession>A0AAV9WUP7</accession>
<evidence type="ECO:0000256" key="5">
    <source>
        <dbReference type="SAM" id="SignalP"/>
    </source>
</evidence>
<dbReference type="EMBL" id="JAVHJO010000016">
    <property type="protein sequence ID" value="KAK6526559.1"/>
    <property type="molecule type" value="Genomic_DNA"/>
</dbReference>
<dbReference type="Gene3D" id="3.10.350.10">
    <property type="entry name" value="LysM domain"/>
    <property type="match status" value="4"/>
</dbReference>
<feature type="domain" description="LysM" evidence="6">
    <location>
        <begin position="477"/>
        <end position="526"/>
    </location>
</feature>
<dbReference type="PROSITE" id="PS51782">
    <property type="entry name" value="LYSM"/>
    <property type="match status" value="4"/>
</dbReference>
<organism evidence="7 8">
    <name type="scientific">Orbilia ellipsospora</name>
    <dbReference type="NCBI Taxonomy" id="2528407"/>
    <lineage>
        <taxon>Eukaryota</taxon>
        <taxon>Fungi</taxon>
        <taxon>Dikarya</taxon>
        <taxon>Ascomycota</taxon>
        <taxon>Pezizomycotina</taxon>
        <taxon>Orbiliomycetes</taxon>
        <taxon>Orbiliales</taxon>
        <taxon>Orbiliaceae</taxon>
        <taxon>Orbilia</taxon>
    </lineage>
</organism>
<feature type="chain" id="PRO_5044012871" description="LysM domain-containing protein" evidence="5">
    <location>
        <begin position="24"/>
        <end position="700"/>
    </location>
</feature>
<name>A0AAV9WUP7_9PEZI</name>
<keyword evidence="1" id="KW-0147">Chitin-binding</keyword>